<protein>
    <recommendedName>
        <fullName evidence="3">HEPN domain-containing protein</fullName>
    </recommendedName>
</protein>
<dbReference type="RefSeq" id="WP_305170045.1">
    <property type="nucleotide sequence ID" value="NZ_JAUUUU010000002.1"/>
</dbReference>
<organism evidence="1 2">
    <name type="scientific">Porticoccus litoralis</name>
    <dbReference type="NCBI Taxonomy" id="434086"/>
    <lineage>
        <taxon>Bacteria</taxon>
        <taxon>Pseudomonadati</taxon>
        <taxon>Pseudomonadota</taxon>
        <taxon>Gammaproteobacteria</taxon>
        <taxon>Cellvibrionales</taxon>
        <taxon>Porticoccaceae</taxon>
        <taxon>Porticoccus</taxon>
    </lineage>
</organism>
<evidence type="ECO:0008006" key="3">
    <source>
        <dbReference type="Google" id="ProtNLM"/>
    </source>
</evidence>
<reference evidence="1" key="1">
    <citation type="journal article" date="2010" name="Int. J. Syst. Evol. Microbiol.">
        <title>Porticoccus litoralis gen. nov., sp. nov., a gammaproteobacterium isolated from the Yellow Sea.</title>
        <authorList>
            <person name="Oh H.M."/>
            <person name="Kim H."/>
            <person name="Kim K.M."/>
            <person name="Min G.S."/>
            <person name="Cho J.C."/>
        </authorList>
    </citation>
    <scope>NUCLEOTIDE SEQUENCE</scope>
    <source>
        <strain evidence="1">DSM 25064</strain>
    </source>
</reference>
<reference evidence="1" key="2">
    <citation type="submission" date="2023-08" db="EMBL/GenBank/DDBJ databases">
        <authorList>
            <person name="Luo J."/>
        </authorList>
    </citation>
    <scope>NUCLEOTIDE SEQUENCE</scope>
    <source>
        <strain evidence="1">DSM 25064</strain>
    </source>
</reference>
<dbReference type="EMBL" id="JAUUUU010000002">
    <property type="protein sequence ID" value="MDP1520481.1"/>
    <property type="molecule type" value="Genomic_DNA"/>
</dbReference>
<dbReference type="AlphaFoldDB" id="A0AAW8B440"/>
<dbReference type="Proteomes" id="UP001178354">
    <property type="component" value="Unassembled WGS sequence"/>
</dbReference>
<accession>A0AAW8B440</accession>
<keyword evidence="2" id="KW-1185">Reference proteome</keyword>
<proteinExistence type="predicted"/>
<evidence type="ECO:0000313" key="1">
    <source>
        <dbReference type="EMBL" id="MDP1520481.1"/>
    </source>
</evidence>
<gene>
    <name evidence="1" type="ORF">Q8A57_05795</name>
</gene>
<name>A0AAW8B440_9GAMM</name>
<sequence length="166" mass="18919">MKIVGEKLERWALEQKAVDEKDLFGRSAFNRYYYAVFLLTREMLGEFKATWKGTMHAGIPELLRTSVKKEVEKALKSAIRSGLISQGESSQIINQHNISLNALASLLEEAYQVRKIADYEPEIAIQQKHNVISLDRHKLTSAKAWPDRAASYCKAIRKVWKEVGLA</sequence>
<comment type="caution">
    <text evidence="1">The sequence shown here is derived from an EMBL/GenBank/DDBJ whole genome shotgun (WGS) entry which is preliminary data.</text>
</comment>
<dbReference type="Gene3D" id="1.20.120.330">
    <property type="entry name" value="Nucleotidyltransferases domain 2"/>
    <property type="match status" value="1"/>
</dbReference>
<evidence type="ECO:0000313" key="2">
    <source>
        <dbReference type="Proteomes" id="UP001178354"/>
    </source>
</evidence>